<keyword evidence="7" id="KW-0131">Cell cycle</keyword>
<evidence type="ECO:0000256" key="5">
    <source>
        <dbReference type="HAMAP-Rule" id="MF_01407"/>
    </source>
</evidence>
<dbReference type="SMART" id="SM00382">
    <property type="entry name" value="AAA"/>
    <property type="match status" value="1"/>
</dbReference>
<dbReference type="Gene3D" id="3.40.50.300">
    <property type="entry name" value="P-loop containing nucleotide triphosphate hydrolases"/>
    <property type="match status" value="1"/>
</dbReference>
<dbReference type="HAMAP" id="MF_01407">
    <property type="entry name" value="ORC1_type_DNA_replic_protein"/>
    <property type="match status" value="1"/>
</dbReference>
<dbReference type="CDD" id="cd00009">
    <property type="entry name" value="AAA"/>
    <property type="match status" value="1"/>
</dbReference>
<dbReference type="Gene3D" id="1.10.8.60">
    <property type="match status" value="1"/>
</dbReference>
<proteinExistence type="inferred from homology"/>
<dbReference type="Gene3D" id="1.10.10.10">
    <property type="entry name" value="Winged helix-like DNA-binding domain superfamily/Winged helix DNA-binding domain"/>
    <property type="match status" value="1"/>
</dbReference>
<keyword evidence="3 5" id="KW-0547">Nucleotide-binding</keyword>
<dbReference type="PANTHER" id="PTHR10763">
    <property type="entry name" value="CELL DIVISION CONTROL PROTEIN 6-RELATED"/>
    <property type="match status" value="1"/>
</dbReference>
<dbReference type="AlphaFoldDB" id="A0A7D5XFN7"/>
<keyword evidence="4 5" id="KW-0067">ATP-binding</keyword>
<keyword evidence="2 5" id="KW-0235">DNA replication</keyword>
<keyword evidence="7" id="KW-0132">Cell division</keyword>
<evidence type="ECO:0000256" key="2">
    <source>
        <dbReference type="ARBA" id="ARBA00022705"/>
    </source>
</evidence>
<dbReference type="InterPro" id="IPR050311">
    <property type="entry name" value="ORC1/CDC6"/>
</dbReference>
<dbReference type="GO" id="GO:0005524">
    <property type="term" value="F:ATP binding"/>
    <property type="evidence" value="ECO:0007669"/>
    <property type="project" value="UniProtKB-UniRule"/>
</dbReference>
<name>A0A7D5XFN7_FERL1</name>
<dbReference type="PANTHER" id="PTHR10763:SF26">
    <property type="entry name" value="CELL DIVISION CONTROL PROTEIN 6 HOMOLOG"/>
    <property type="match status" value="1"/>
</dbReference>
<dbReference type="InterPro" id="IPR055237">
    <property type="entry name" value="Cdc6_lid"/>
</dbReference>
<dbReference type="GO" id="GO:0051301">
    <property type="term" value="P:cell division"/>
    <property type="evidence" value="ECO:0007669"/>
    <property type="project" value="UniProtKB-KW"/>
</dbReference>
<organism evidence="7 8">
    <name type="scientific">Fermentimicrarchaeum limneticum</name>
    <dbReference type="NCBI Taxonomy" id="2795018"/>
    <lineage>
        <taxon>Archaea</taxon>
        <taxon>Candidatus Micrarchaeota</taxon>
        <taxon>Candidatus Fermentimicrarchaeales</taxon>
        <taxon>Candidatus Fermentimicrarchaeaceae</taxon>
        <taxon>Candidatus Fermentimicrarchaeum</taxon>
    </lineage>
</organism>
<dbReference type="EMBL" id="CP058998">
    <property type="protein sequence ID" value="QLJ53293.1"/>
    <property type="molecule type" value="Genomic_DNA"/>
</dbReference>
<sequence length="360" mass="40963">MVENIFRKISTEKEIFRDERVLMPDYLPEVMPHREEQIKEIAYALRGAADGKKSENVLILGASGTGKTSSVRYVLKQLQEYSQRVVPIYVNCWESSTRHSILNGIAYALGEFVPRRGISTDEITDKIGEVLKKEKKTPVIALDEVDRLFASQYGEEKVLYDLARGKELFSVDFGIVAITNNREFLAKLDQRIKSSLVQKQLVFKQYSPIELKDILKSRAKLAFFPESLSEEVIPLCAARAAKNNGDARLAINILWKAGKIAERENAEKVAEEHVRKAFEEVGEGENSSEKLNGREREVYEFIQEKGEVTSSELYEKFKEDSDRSVRNYIDRLCSLGFVSAEDAKGNIGKRGRTRIIKIKK</sequence>
<feature type="binding site" evidence="5">
    <location>
        <position position="218"/>
    </location>
    <ligand>
        <name>ATP</name>
        <dbReference type="ChEBI" id="CHEBI:30616"/>
    </ligand>
</feature>
<evidence type="ECO:0000256" key="4">
    <source>
        <dbReference type="ARBA" id="ARBA00022840"/>
    </source>
</evidence>
<dbReference type="InterPro" id="IPR036390">
    <property type="entry name" value="WH_DNA-bd_sf"/>
</dbReference>
<dbReference type="KEGG" id="flt:Sv326_1118"/>
<dbReference type="InterPro" id="IPR003593">
    <property type="entry name" value="AAA+_ATPase"/>
</dbReference>
<gene>
    <name evidence="7" type="ORF">Sv326_1118</name>
</gene>
<evidence type="ECO:0000259" key="6">
    <source>
        <dbReference type="SMART" id="SM00382"/>
    </source>
</evidence>
<dbReference type="SUPFAM" id="SSF52540">
    <property type="entry name" value="P-loop containing nucleoside triphosphate hydrolases"/>
    <property type="match status" value="1"/>
</dbReference>
<feature type="binding site" evidence="5">
    <location>
        <begin position="65"/>
        <end position="69"/>
    </location>
    <ligand>
        <name>ATP</name>
        <dbReference type="ChEBI" id="CHEBI:30616"/>
    </ligand>
</feature>
<evidence type="ECO:0000256" key="1">
    <source>
        <dbReference type="ARBA" id="ARBA00006184"/>
    </source>
</evidence>
<dbReference type="Pfam" id="PF22703">
    <property type="entry name" value="Cdc6_lid"/>
    <property type="match status" value="1"/>
</dbReference>
<evidence type="ECO:0000313" key="8">
    <source>
        <dbReference type="Proteomes" id="UP000510821"/>
    </source>
</evidence>
<dbReference type="GO" id="GO:0016887">
    <property type="term" value="F:ATP hydrolysis activity"/>
    <property type="evidence" value="ECO:0007669"/>
    <property type="project" value="InterPro"/>
</dbReference>
<dbReference type="GO" id="GO:0006260">
    <property type="term" value="P:DNA replication"/>
    <property type="evidence" value="ECO:0007669"/>
    <property type="project" value="UniProtKB-UniRule"/>
</dbReference>
<evidence type="ECO:0000256" key="3">
    <source>
        <dbReference type="ARBA" id="ARBA00022741"/>
    </source>
</evidence>
<dbReference type="FunFam" id="1.10.8.60:FF:000073">
    <property type="entry name" value="ORC1-type DNA replication protein"/>
    <property type="match status" value="1"/>
</dbReference>
<dbReference type="InterPro" id="IPR014277">
    <property type="entry name" value="Orc1/Cdc6_arc"/>
</dbReference>
<reference evidence="8" key="1">
    <citation type="submission" date="2020-07" db="EMBL/GenBank/DDBJ databases">
        <title>Metabolic diversity and evolutionary history of the archaeal phylum ###Micrarchaeota### uncovered from a freshwater lake metagenome.</title>
        <authorList>
            <person name="Kadnikov V.V."/>
            <person name="Savvichev A.S."/>
            <person name="Mardanov A.V."/>
            <person name="Beletsky A.V."/>
            <person name="Chupakov A.V."/>
            <person name="Kokryatskaya N.M."/>
            <person name="Pimenov N.V."/>
            <person name="Ravin N.V."/>
        </authorList>
    </citation>
    <scope>NUCLEOTIDE SEQUENCE [LARGE SCALE GENOMIC DNA]</scope>
</reference>
<dbReference type="InterPro" id="IPR036388">
    <property type="entry name" value="WH-like_DNA-bd_sf"/>
</dbReference>
<accession>A0A7D5XFN7</accession>
<dbReference type="Pfam" id="PF13401">
    <property type="entry name" value="AAA_22"/>
    <property type="match status" value="1"/>
</dbReference>
<dbReference type="InterPro" id="IPR027417">
    <property type="entry name" value="P-loop_NTPase"/>
</dbReference>
<dbReference type="NCBIfam" id="TIGR02928">
    <property type="entry name" value="orc1/cdc6 family replication initiation protein"/>
    <property type="match status" value="1"/>
</dbReference>
<comment type="function">
    <text evidence="5">Involved in regulation of DNA replication.</text>
</comment>
<feature type="domain" description="AAA+ ATPase" evidence="6">
    <location>
        <begin position="53"/>
        <end position="207"/>
    </location>
</feature>
<dbReference type="SUPFAM" id="SSF46785">
    <property type="entry name" value="Winged helix' DNA-binding domain"/>
    <property type="match status" value="1"/>
</dbReference>
<dbReference type="Proteomes" id="UP000510821">
    <property type="component" value="Chromosome"/>
</dbReference>
<comment type="similarity">
    <text evidence="1 5">Belongs to the CDC6/cdc18 family.</text>
</comment>
<dbReference type="InterPro" id="IPR049945">
    <property type="entry name" value="AAA_22"/>
</dbReference>
<feature type="binding site" evidence="5">
    <location>
        <position position="206"/>
    </location>
    <ligand>
        <name>ATP</name>
        <dbReference type="ChEBI" id="CHEBI:30616"/>
    </ligand>
</feature>
<evidence type="ECO:0000313" key="7">
    <source>
        <dbReference type="EMBL" id="QLJ53293.1"/>
    </source>
</evidence>
<protein>
    <recommendedName>
        <fullName evidence="5">ORC1-type DNA replication protein</fullName>
    </recommendedName>
</protein>